<dbReference type="EMBL" id="CARXXK010000002">
    <property type="protein sequence ID" value="CAI6359155.1"/>
    <property type="molecule type" value="Genomic_DNA"/>
</dbReference>
<comment type="cofactor">
    <cofactor evidence="1">
        <name>a divalent metal cation</name>
        <dbReference type="ChEBI" id="CHEBI:60240"/>
    </cofactor>
</comment>
<keyword evidence="5" id="KW-1185">Reference proteome</keyword>
<organism evidence="4 5">
    <name type="scientific">Macrosiphum euphorbiae</name>
    <name type="common">potato aphid</name>
    <dbReference type="NCBI Taxonomy" id="13131"/>
    <lineage>
        <taxon>Eukaryota</taxon>
        <taxon>Metazoa</taxon>
        <taxon>Ecdysozoa</taxon>
        <taxon>Arthropoda</taxon>
        <taxon>Hexapoda</taxon>
        <taxon>Insecta</taxon>
        <taxon>Pterygota</taxon>
        <taxon>Neoptera</taxon>
        <taxon>Paraneoptera</taxon>
        <taxon>Hemiptera</taxon>
        <taxon>Sternorrhyncha</taxon>
        <taxon>Aphidomorpha</taxon>
        <taxon>Aphidoidea</taxon>
        <taxon>Aphididae</taxon>
        <taxon>Macrosiphini</taxon>
        <taxon>Macrosiphum</taxon>
    </lineage>
</organism>
<evidence type="ECO:0000256" key="2">
    <source>
        <dbReference type="ARBA" id="ARBA00022723"/>
    </source>
</evidence>
<keyword evidence="2" id="KW-0479">Metal-binding</keyword>
<protein>
    <recommendedName>
        <fullName evidence="3">DDE Tnp4 domain-containing protein</fullName>
    </recommendedName>
</protein>
<comment type="caution">
    <text evidence="4">The sequence shown here is derived from an EMBL/GenBank/DDBJ whole genome shotgun (WGS) entry which is preliminary data.</text>
</comment>
<dbReference type="Pfam" id="PF13359">
    <property type="entry name" value="DDE_Tnp_4"/>
    <property type="match status" value="1"/>
</dbReference>
<evidence type="ECO:0000256" key="1">
    <source>
        <dbReference type="ARBA" id="ARBA00001968"/>
    </source>
</evidence>
<dbReference type="Proteomes" id="UP001160148">
    <property type="component" value="Unassembled WGS sequence"/>
</dbReference>
<reference evidence="4 5" key="1">
    <citation type="submission" date="2023-01" db="EMBL/GenBank/DDBJ databases">
        <authorList>
            <person name="Whitehead M."/>
        </authorList>
    </citation>
    <scope>NUCLEOTIDE SEQUENCE [LARGE SCALE GENOMIC DNA]</scope>
</reference>
<evidence type="ECO:0000259" key="3">
    <source>
        <dbReference type="Pfam" id="PF13359"/>
    </source>
</evidence>
<dbReference type="AlphaFoldDB" id="A0AAV0WT98"/>
<sequence>MYGGRSSDSFITNDSGFLSILEPGDQILADKGFPGIKTNCENNNTILVMPPILHNGRLTEQEVLVTYSIANIRIHRKVFCKIENLWYLKKNTNLYFTLH</sequence>
<feature type="domain" description="DDE Tnp4" evidence="3">
    <location>
        <begin position="2"/>
        <end position="77"/>
    </location>
</feature>
<accession>A0AAV0WT98</accession>
<name>A0AAV0WT98_9HEMI</name>
<dbReference type="PANTHER" id="PTHR23080">
    <property type="entry name" value="THAP DOMAIN PROTEIN"/>
    <property type="match status" value="1"/>
</dbReference>
<evidence type="ECO:0000313" key="4">
    <source>
        <dbReference type="EMBL" id="CAI6359155.1"/>
    </source>
</evidence>
<gene>
    <name evidence="4" type="ORF">MEUPH1_LOCUS14590</name>
</gene>
<dbReference type="GO" id="GO:0046872">
    <property type="term" value="F:metal ion binding"/>
    <property type="evidence" value="ECO:0007669"/>
    <property type="project" value="UniProtKB-KW"/>
</dbReference>
<evidence type="ECO:0000313" key="5">
    <source>
        <dbReference type="Proteomes" id="UP001160148"/>
    </source>
</evidence>
<dbReference type="PANTHER" id="PTHR23080:SF143">
    <property type="entry name" value="SI:DKEY-56D12.4"/>
    <property type="match status" value="1"/>
</dbReference>
<proteinExistence type="predicted"/>
<dbReference type="InterPro" id="IPR027806">
    <property type="entry name" value="HARBI1_dom"/>
</dbReference>